<evidence type="ECO:0000256" key="1">
    <source>
        <dbReference type="SAM" id="MobiDB-lite"/>
    </source>
</evidence>
<dbReference type="Proteomes" id="UP000740727">
    <property type="component" value="Unassembled WGS sequence"/>
</dbReference>
<reference evidence="2" key="1">
    <citation type="submission" date="2018-10" db="EMBL/GenBank/DDBJ databases">
        <title>Iterative Subtractive Binning of Freshwater Chronoseries Metagenomes Recovers Nearly Complete Genomes from over Four Hundred Novel Species.</title>
        <authorList>
            <person name="Rodriguez-R L.M."/>
            <person name="Tsementzi D."/>
            <person name="Luo C."/>
            <person name="Konstantinidis K.T."/>
        </authorList>
    </citation>
    <scope>NUCLEOTIDE SEQUENCE</scope>
    <source>
        <strain evidence="2">WB5_2A_028</strain>
    </source>
</reference>
<organism evidence="2 3">
    <name type="scientific">Candidatus Fonsibacter lacus</name>
    <dbReference type="NCBI Taxonomy" id="2576439"/>
    <lineage>
        <taxon>Bacteria</taxon>
        <taxon>Pseudomonadati</taxon>
        <taxon>Pseudomonadota</taxon>
        <taxon>Alphaproteobacteria</taxon>
        <taxon>Candidatus Pelagibacterales</taxon>
        <taxon>Candidatus Pelagibacterales incertae sedis</taxon>
        <taxon>Candidatus Fonsibacter</taxon>
    </lineage>
</organism>
<evidence type="ECO:0000313" key="2">
    <source>
        <dbReference type="EMBL" id="NBR94491.1"/>
    </source>
</evidence>
<name>A0A965GE61_9PROT</name>
<proteinExistence type="predicted"/>
<feature type="region of interest" description="Disordered" evidence="1">
    <location>
        <begin position="1"/>
        <end position="52"/>
    </location>
</feature>
<dbReference type="EMBL" id="RFXN01000163">
    <property type="protein sequence ID" value="NBR94491.1"/>
    <property type="molecule type" value="Genomic_DNA"/>
</dbReference>
<sequence length="177" mass="19424">MTNRVTRPNLTVEQKKANGTYRPGRDDRPAVVGAASPLHKLPPPPATLSPEAKREYRRYGARLIDAGMLTSLDIATLSAWATAEADATAFHRQAAEAGNVTTDRYGELRPHPFVRLANLSRSTADRLAIQLGLTAISRQKIAAGMPPALTADDESPMARLMRQRNEGREWWDVDDPA</sequence>
<accession>A0A965GE61</accession>
<protein>
    <submittedName>
        <fullName evidence="2">P27 family phage terminase small subunit</fullName>
    </submittedName>
</protein>
<comment type="caution">
    <text evidence="2">The sequence shown here is derived from an EMBL/GenBank/DDBJ whole genome shotgun (WGS) entry which is preliminary data.</text>
</comment>
<dbReference type="AlphaFoldDB" id="A0A965GE61"/>
<dbReference type="InterPro" id="IPR006448">
    <property type="entry name" value="Phage_term_ssu_P27"/>
</dbReference>
<gene>
    <name evidence="2" type="ORF">EBT44_06685</name>
</gene>
<feature type="compositionally biased region" description="Polar residues" evidence="1">
    <location>
        <begin position="1"/>
        <end position="12"/>
    </location>
</feature>
<dbReference type="Pfam" id="PF05119">
    <property type="entry name" value="Terminase_4"/>
    <property type="match status" value="1"/>
</dbReference>
<evidence type="ECO:0000313" key="3">
    <source>
        <dbReference type="Proteomes" id="UP000740727"/>
    </source>
</evidence>